<dbReference type="EMBL" id="BMMM01000014">
    <property type="protein sequence ID" value="GGN81526.1"/>
    <property type="molecule type" value="Genomic_DNA"/>
</dbReference>
<dbReference type="GO" id="GO:0006313">
    <property type="term" value="P:DNA transposition"/>
    <property type="evidence" value="ECO:0007669"/>
    <property type="project" value="UniProtKB-UniRule"/>
</dbReference>
<dbReference type="Proteomes" id="UP000600365">
    <property type="component" value="Unassembled WGS sequence"/>
</dbReference>
<evidence type="ECO:0000256" key="1">
    <source>
        <dbReference type="ARBA" id="ARBA00002190"/>
    </source>
</evidence>
<keyword evidence="5 6" id="KW-0233">DNA recombination</keyword>
<keyword evidence="4 6" id="KW-0238">DNA-binding</keyword>
<dbReference type="GO" id="GO:0004803">
    <property type="term" value="F:transposase activity"/>
    <property type="evidence" value="ECO:0007669"/>
    <property type="project" value="UniProtKB-UniRule"/>
</dbReference>
<dbReference type="PANTHER" id="PTHR33217:SF7">
    <property type="entry name" value="TRANSPOSASE FOR INSERTION SEQUENCE ELEMENT IS1081"/>
    <property type="match status" value="1"/>
</dbReference>
<comment type="function">
    <text evidence="1 6">Required for the transposition of the insertion element.</text>
</comment>
<organism evidence="7 8">
    <name type="scientific">Streptomyces albiflavescens</name>
    <dbReference type="NCBI Taxonomy" id="1623582"/>
    <lineage>
        <taxon>Bacteria</taxon>
        <taxon>Bacillati</taxon>
        <taxon>Actinomycetota</taxon>
        <taxon>Actinomycetes</taxon>
        <taxon>Kitasatosporales</taxon>
        <taxon>Streptomycetaceae</taxon>
        <taxon>Streptomyces</taxon>
    </lineage>
</organism>
<evidence type="ECO:0000256" key="2">
    <source>
        <dbReference type="ARBA" id="ARBA00010961"/>
    </source>
</evidence>
<keyword evidence="6" id="KW-0814">Transposable element</keyword>
<comment type="similarity">
    <text evidence="2 6">Belongs to the transposase mutator family.</text>
</comment>
<accession>A0A918D7V8</accession>
<comment type="caution">
    <text evidence="7">The sequence shown here is derived from an EMBL/GenBank/DDBJ whole genome shotgun (WGS) entry which is preliminary data.</text>
</comment>
<evidence type="ECO:0000256" key="4">
    <source>
        <dbReference type="ARBA" id="ARBA00023125"/>
    </source>
</evidence>
<reference evidence="7 8" key="1">
    <citation type="journal article" date="2014" name="Int. J. Syst. Evol. Microbiol.">
        <title>Complete genome sequence of Corynebacterium casei LMG S-19264T (=DSM 44701T), isolated from a smear-ripened cheese.</title>
        <authorList>
            <consortium name="US DOE Joint Genome Institute (JGI-PGF)"/>
            <person name="Walter F."/>
            <person name="Albersmeier A."/>
            <person name="Kalinowski J."/>
            <person name="Ruckert C."/>
        </authorList>
    </citation>
    <scope>NUCLEOTIDE SEQUENCE [LARGE SCALE GENOMIC DNA]</scope>
    <source>
        <strain evidence="7 8">CGMCC 4.7111</strain>
    </source>
</reference>
<dbReference type="GO" id="GO:0003677">
    <property type="term" value="F:DNA binding"/>
    <property type="evidence" value="ECO:0007669"/>
    <property type="project" value="UniProtKB-UniRule"/>
</dbReference>
<keyword evidence="8" id="KW-1185">Reference proteome</keyword>
<keyword evidence="3 6" id="KW-0815">Transposition</keyword>
<evidence type="ECO:0000256" key="5">
    <source>
        <dbReference type="ARBA" id="ARBA00023172"/>
    </source>
</evidence>
<dbReference type="AlphaFoldDB" id="A0A918D7V8"/>
<gene>
    <name evidence="7" type="ORF">GCM10011579_068210</name>
</gene>
<evidence type="ECO:0000313" key="8">
    <source>
        <dbReference type="Proteomes" id="UP000600365"/>
    </source>
</evidence>
<evidence type="ECO:0000256" key="3">
    <source>
        <dbReference type="ARBA" id="ARBA00022578"/>
    </source>
</evidence>
<sequence>MALSQSELMRLLESLRRADGVEAIRVVCERILQELIEAEVTEVIGAAPREHSDQRATWRNGHRERLLTTQAGDLDLKIPKVRTGSFFPSLLERRRRIDRALFAVVMEAYVHGVETLNAGKAIWHKWCKYDAARARQTTAAAAVPAPRRTEQPYATGSAIVVEHDAARLDCDGRLYRLTMRRLLRNTGDAPITRYLIRISVDPYPGDPER</sequence>
<dbReference type="PANTHER" id="PTHR33217">
    <property type="entry name" value="TRANSPOSASE FOR INSERTION SEQUENCE ELEMENT IS1081"/>
    <property type="match status" value="1"/>
</dbReference>
<name>A0A918D7V8_9ACTN</name>
<evidence type="ECO:0000256" key="6">
    <source>
        <dbReference type="RuleBase" id="RU365089"/>
    </source>
</evidence>
<dbReference type="Pfam" id="PF00872">
    <property type="entry name" value="Transposase_mut"/>
    <property type="match status" value="1"/>
</dbReference>
<protein>
    <recommendedName>
        <fullName evidence="6">Mutator family transposase</fullName>
    </recommendedName>
</protein>
<evidence type="ECO:0000313" key="7">
    <source>
        <dbReference type="EMBL" id="GGN81526.1"/>
    </source>
</evidence>
<proteinExistence type="inferred from homology"/>
<dbReference type="InterPro" id="IPR001207">
    <property type="entry name" value="Transposase_mutator"/>
</dbReference>